<name>A0A858U1J9_9MOLU</name>
<dbReference type="Proteomes" id="UP000501728">
    <property type="component" value="Chromosome"/>
</dbReference>
<feature type="compositionally biased region" description="Polar residues" evidence="1">
    <location>
        <begin position="358"/>
        <end position="374"/>
    </location>
</feature>
<evidence type="ECO:0000313" key="3">
    <source>
        <dbReference type="EMBL" id="QJG66320.1"/>
    </source>
</evidence>
<feature type="transmembrane region" description="Helical" evidence="2">
    <location>
        <begin position="182"/>
        <end position="202"/>
    </location>
</feature>
<sequence length="401" mass="46623">MLNNTNGENQNHIKKTKKQKTYYATRDKNFLWTVVILITTFFTIISYINIKGLSTIHSYTLNVIFGMFAPLFYALILFVAIYKIFNLEKTFKFSVFNFSLGRLIFWYISLIAIGSMVFYTIELKGIEYNHHTAFNVIFTKWFELFKGKTEIKDPALPNLYTPGVFGTFIFAILSFAGNRSGIAIGFTVAILILALSIFIFFVSDKKLQRFSMSKKKREKNRQEQIEAKSKNIHYEINAKSEPDNSKKANVDDFVISASQPLENVDNSLDDRSNKDQVLAKNHLDDYHDNNVSETIQAESHELVEQSKIEIHPIEEADHEIQFDIIDESQQQEKDIKPIQDDEDFELDSNILEDDQILEQKSSDSNQLENDNNYPEQPKHNWKKKPRLSIVEDEDDDFFKIN</sequence>
<dbReference type="AlphaFoldDB" id="A0A858U1J9"/>
<protein>
    <submittedName>
        <fullName evidence="3">Uncharacterized protein</fullName>
    </submittedName>
</protein>
<feature type="transmembrane region" description="Helical" evidence="2">
    <location>
        <begin position="30"/>
        <end position="50"/>
    </location>
</feature>
<reference evidence="3 4" key="1">
    <citation type="submission" date="2020-04" db="EMBL/GenBank/DDBJ databases">
        <title>Novel Mycoplasma species detected in Phocoena phocoena (harbor porpoise) from the USA.</title>
        <authorList>
            <person name="Volokhov D.V."/>
        </authorList>
    </citation>
    <scope>NUCLEOTIDE SEQUENCE [LARGE SCALE GENOMIC DNA]</scope>
    <source>
        <strain evidence="3 4">C264-NAS</strain>
    </source>
</reference>
<evidence type="ECO:0000313" key="4">
    <source>
        <dbReference type="Proteomes" id="UP000501728"/>
    </source>
</evidence>
<dbReference type="KEGG" id="mphn:HGG64_01165"/>
<feature type="region of interest" description="Disordered" evidence="1">
    <location>
        <begin position="357"/>
        <end position="387"/>
    </location>
</feature>
<keyword evidence="4" id="KW-1185">Reference proteome</keyword>
<feature type="transmembrane region" description="Helical" evidence="2">
    <location>
        <begin position="62"/>
        <end position="84"/>
    </location>
</feature>
<gene>
    <name evidence="3" type="ORF">HGG64_01165</name>
</gene>
<keyword evidence="2" id="KW-0812">Transmembrane</keyword>
<keyword evidence="2" id="KW-0472">Membrane</keyword>
<accession>A0A858U1J9</accession>
<keyword evidence="2" id="KW-1133">Transmembrane helix</keyword>
<feature type="transmembrane region" description="Helical" evidence="2">
    <location>
        <begin position="155"/>
        <end position="176"/>
    </location>
</feature>
<feature type="transmembrane region" description="Helical" evidence="2">
    <location>
        <begin position="104"/>
        <end position="121"/>
    </location>
</feature>
<evidence type="ECO:0000256" key="1">
    <source>
        <dbReference type="SAM" id="MobiDB-lite"/>
    </source>
</evidence>
<organism evidence="3 4">
    <name type="scientific">Mycoplasma phocoeninasale</name>
    <dbReference type="NCBI Taxonomy" id="2726117"/>
    <lineage>
        <taxon>Bacteria</taxon>
        <taxon>Bacillati</taxon>
        <taxon>Mycoplasmatota</taxon>
        <taxon>Mollicutes</taxon>
        <taxon>Mycoplasmataceae</taxon>
        <taxon>Mycoplasma</taxon>
    </lineage>
</organism>
<dbReference type="EMBL" id="CP051480">
    <property type="protein sequence ID" value="QJG66320.1"/>
    <property type="molecule type" value="Genomic_DNA"/>
</dbReference>
<evidence type="ECO:0000256" key="2">
    <source>
        <dbReference type="SAM" id="Phobius"/>
    </source>
</evidence>
<proteinExistence type="predicted"/>
<dbReference type="RefSeq" id="WP_169580143.1">
    <property type="nucleotide sequence ID" value="NZ_CP051480.1"/>
</dbReference>